<protein>
    <submittedName>
        <fullName evidence="5">Fungal-specific transcription factor domain-containing protein</fullName>
    </submittedName>
</protein>
<dbReference type="SUPFAM" id="SSF57701">
    <property type="entry name" value="Zn2/Cys6 DNA-binding domain"/>
    <property type="match status" value="1"/>
</dbReference>
<dbReference type="GO" id="GO:0000981">
    <property type="term" value="F:DNA-binding transcription factor activity, RNA polymerase II-specific"/>
    <property type="evidence" value="ECO:0007669"/>
    <property type="project" value="InterPro"/>
</dbReference>
<reference evidence="5" key="1">
    <citation type="journal article" date="2023" name="Mol. Phylogenet. Evol.">
        <title>Genome-scale phylogeny and comparative genomics of the fungal order Sordariales.</title>
        <authorList>
            <person name="Hensen N."/>
            <person name="Bonometti L."/>
            <person name="Westerberg I."/>
            <person name="Brannstrom I.O."/>
            <person name="Guillou S."/>
            <person name="Cros-Aarteil S."/>
            <person name="Calhoun S."/>
            <person name="Haridas S."/>
            <person name="Kuo A."/>
            <person name="Mondo S."/>
            <person name="Pangilinan J."/>
            <person name="Riley R."/>
            <person name="LaButti K."/>
            <person name="Andreopoulos B."/>
            <person name="Lipzen A."/>
            <person name="Chen C."/>
            <person name="Yan M."/>
            <person name="Daum C."/>
            <person name="Ng V."/>
            <person name="Clum A."/>
            <person name="Steindorff A."/>
            <person name="Ohm R.A."/>
            <person name="Martin F."/>
            <person name="Silar P."/>
            <person name="Natvig D.O."/>
            <person name="Lalanne C."/>
            <person name="Gautier V."/>
            <person name="Ament-Velasquez S.L."/>
            <person name="Kruys A."/>
            <person name="Hutchinson M.I."/>
            <person name="Powell A.J."/>
            <person name="Barry K."/>
            <person name="Miller A.N."/>
            <person name="Grigoriev I.V."/>
            <person name="Debuchy R."/>
            <person name="Gladieux P."/>
            <person name="Hiltunen Thoren M."/>
            <person name="Johannesson H."/>
        </authorList>
    </citation>
    <scope>NUCLEOTIDE SEQUENCE</scope>
    <source>
        <strain evidence="5">PSN293</strain>
    </source>
</reference>
<feature type="compositionally biased region" description="Basic and acidic residues" evidence="3">
    <location>
        <begin position="526"/>
        <end position="561"/>
    </location>
</feature>
<dbReference type="SMART" id="SM00066">
    <property type="entry name" value="GAL4"/>
    <property type="match status" value="1"/>
</dbReference>
<accession>A0AAN6Y3Q0</accession>
<dbReference type="InterPro" id="IPR007219">
    <property type="entry name" value="XnlR_reg_dom"/>
</dbReference>
<dbReference type="Proteomes" id="UP001301769">
    <property type="component" value="Unassembled WGS sequence"/>
</dbReference>
<dbReference type="AlphaFoldDB" id="A0AAN6Y3Q0"/>
<evidence type="ECO:0000313" key="5">
    <source>
        <dbReference type="EMBL" id="KAK4211618.1"/>
    </source>
</evidence>
<dbReference type="CDD" id="cd00067">
    <property type="entry name" value="GAL4"/>
    <property type="match status" value="1"/>
</dbReference>
<feature type="region of interest" description="Disordered" evidence="3">
    <location>
        <begin position="526"/>
        <end position="570"/>
    </location>
</feature>
<dbReference type="PROSITE" id="PS50048">
    <property type="entry name" value="ZN2_CY6_FUNGAL_2"/>
    <property type="match status" value="1"/>
</dbReference>
<feature type="region of interest" description="Disordered" evidence="3">
    <location>
        <begin position="1"/>
        <end position="47"/>
    </location>
</feature>
<dbReference type="InterPro" id="IPR036864">
    <property type="entry name" value="Zn2-C6_fun-type_DNA-bd_sf"/>
</dbReference>
<evidence type="ECO:0000259" key="4">
    <source>
        <dbReference type="PROSITE" id="PS50048"/>
    </source>
</evidence>
<dbReference type="EMBL" id="MU858145">
    <property type="protein sequence ID" value="KAK4211618.1"/>
    <property type="molecule type" value="Genomic_DNA"/>
</dbReference>
<dbReference type="CDD" id="cd12148">
    <property type="entry name" value="fungal_TF_MHR"/>
    <property type="match status" value="1"/>
</dbReference>
<dbReference type="PANTHER" id="PTHR46910:SF39">
    <property type="entry name" value="ZN(II)2CYS6 TRANSCRIPTION FACTOR (EUROFUNG)"/>
    <property type="match status" value="1"/>
</dbReference>
<keyword evidence="1" id="KW-0479">Metal-binding</keyword>
<reference evidence="5" key="2">
    <citation type="submission" date="2023-05" db="EMBL/GenBank/DDBJ databases">
        <authorList>
            <consortium name="Lawrence Berkeley National Laboratory"/>
            <person name="Steindorff A."/>
            <person name="Hensen N."/>
            <person name="Bonometti L."/>
            <person name="Westerberg I."/>
            <person name="Brannstrom I.O."/>
            <person name="Guillou S."/>
            <person name="Cros-Aarteil S."/>
            <person name="Calhoun S."/>
            <person name="Haridas S."/>
            <person name="Kuo A."/>
            <person name="Mondo S."/>
            <person name="Pangilinan J."/>
            <person name="Riley R."/>
            <person name="Labutti K."/>
            <person name="Andreopoulos B."/>
            <person name="Lipzen A."/>
            <person name="Chen C."/>
            <person name="Yanf M."/>
            <person name="Daum C."/>
            <person name="Ng V."/>
            <person name="Clum A."/>
            <person name="Ohm R."/>
            <person name="Martin F."/>
            <person name="Silar P."/>
            <person name="Natvig D."/>
            <person name="Lalanne C."/>
            <person name="Gautier V."/>
            <person name="Ament-Velasquez S.L."/>
            <person name="Kruys A."/>
            <person name="Hutchinson M.I."/>
            <person name="Powell A.J."/>
            <person name="Barry K."/>
            <person name="Miller A.N."/>
            <person name="Grigoriev I.V."/>
            <person name="Debuchy R."/>
            <person name="Gladieux P."/>
            <person name="Thoren M.H."/>
            <person name="Johannesson H."/>
        </authorList>
    </citation>
    <scope>NUCLEOTIDE SEQUENCE</scope>
    <source>
        <strain evidence="5">PSN293</strain>
    </source>
</reference>
<dbReference type="Gene3D" id="4.10.240.10">
    <property type="entry name" value="Zn(2)-C6 fungal-type DNA-binding domain"/>
    <property type="match status" value="1"/>
</dbReference>
<evidence type="ECO:0000256" key="3">
    <source>
        <dbReference type="SAM" id="MobiDB-lite"/>
    </source>
</evidence>
<proteinExistence type="predicted"/>
<sequence>MPRPPRDTLPDRSHSDSIAPTSSSSGRGPDERLPVNPRRTKVAPDQRKRVAKACNRCNQKRIKCSGDRPCRQCANSSRECRYPPPVQKVTIAHSDLVEFQATRRRYNAQASRLKLLESLLQDKGIPVPPVERLQSPPPDMRDAGALSPTGYSPPGDVTMSDVMDAMSELAEVQEDKGKLLTDNDGTERFLGETSGANYMDACKSFIVISHHILCGNSSISSNSAFLASTGRYQTFDSRPLNLPPVDPLVLPPAAEIAAMLADISTYIQDGNGSFGSGGIFYWPWKDLASNSPSPPGSKTGNRHLALYHVGFALASLLKGRPSEQHFARAVSLLGNPLDVGLHSLSFDDVPALALMALYLVENNRRDHAYKYIRIAITISIEYGAHWDKHAVNSPAEESRRRTFWTVYILERWLSCLMGRPSSIAEEAVNLPVPEEVSGMPSPVGLLANIRLAKISHMIVDHSSLVEHSYRFGNMSSSRFAVKKQKRIMEDLEEWNEDIVDELLEWNKALPPDLTFNISKTLEPIHEKKKEHEANISKKKQEHEASVSKTPEPNHEKKEHEAGNMAEQHQVLRSEGPVNSLARLLGDSSSAPSLEQVHNLKVGRDLTQDLGDRATDRAYLSLHMSYNQLFILAFRPAFLSAVKKLVAVSYFNHREGLHQQDQIEEHPLKFEFRASVEAARSNLMMGTHIKEHLKAPGNKLLVADLHHIFNAAVVLLMYRISFVNWRTNDTYHIDFARKVFEEEASAGSVYGKDCFAVLDELNRMVDGLRLIIHDKKWPPGWPLRRQQDEADPDYTQRLEQLISWRTEPWEKAEWESPATDDMQADDIDGAMPLIEDYDIGSDSFRD</sequence>
<evidence type="ECO:0000313" key="6">
    <source>
        <dbReference type="Proteomes" id="UP001301769"/>
    </source>
</evidence>
<feature type="compositionally biased region" description="Polar residues" evidence="3">
    <location>
        <begin position="16"/>
        <end position="26"/>
    </location>
</feature>
<dbReference type="Pfam" id="PF04082">
    <property type="entry name" value="Fungal_trans"/>
    <property type="match status" value="1"/>
</dbReference>
<name>A0AAN6Y3Q0_9PEZI</name>
<dbReference type="Pfam" id="PF00172">
    <property type="entry name" value="Zn_clus"/>
    <property type="match status" value="1"/>
</dbReference>
<dbReference type="SMART" id="SM00906">
    <property type="entry name" value="Fungal_trans"/>
    <property type="match status" value="1"/>
</dbReference>
<dbReference type="InterPro" id="IPR050987">
    <property type="entry name" value="AtrR-like"/>
</dbReference>
<evidence type="ECO:0000256" key="1">
    <source>
        <dbReference type="ARBA" id="ARBA00022723"/>
    </source>
</evidence>
<dbReference type="GO" id="GO:0006351">
    <property type="term" value="P:DNA-templated transcription"/>
    <property type="evidence" value="ECO:0007669"/>
    <property type="project" value="InterPro"/>
</dbReference>
<feature type="domain" description="Zn(2)-C6 fungal-type" evidence="4">
    <location>
        <begin position="53"/>
        <end position="82"/>
    </location>
</feature>
<keyword evidence="6" id="KW-1185">Reference proteome</keyword>
<dbReference type="InterPro" id="IPR001138">
    <property type="entry name" value="Zn2Cys6_DnaBD"/>
</dbReference>
<evidence type="ECO:0000256" key="2">
    <source>
        <dbReference type="ARBA" id="ARBA00023242"/>
    </source>
</evidence>
<gene>
    <name evidence="5" type="ORF">QBC37DRAFT_426695</name>
</gene>
<feature type="compositionally biased region" description="Basic and acidic residues" evidence="3">
    <location>
        <begin position="1"/>
        <end position="15"/>
    </location>
</feature>
<dbReference type="PANTHER" id="PTHR46910">
    <property type="entry name" value="TRANSCRIPTION FACTOR PDR1"/>
    <property type="match status" value="1"/>
</dbReference>
<dbReference type="GO" id="GO:0003677">
    <property type="term" value="F:DNA binding"/>
    <property type="evidence" value="ECO:0007669"/>
    <property type="project" value="InterPro"/>
</dbReference>
<dbReference type="GO" id="GO:0008270">
    <property type="term" value="F:zinc ion binding"/>
    <property type="evidence" value="ECO:0007669"/>
    <property type="project" value="InterPro"/>
</dbReference>
<organism evidence="5 6">
    <name type="scientific">Rhypophila decipiens</name>
    <dbReference type="NCBI Taxonomy" id="261697"/>
    <lineage>
        <taxon>Eukaryota</taxon>
        <taxon>Fungi</taxon>
        <taxon>Dikarya</taxon>
        <taxon>Ascomycota</taxon>
        <taxon>Pezizomycotina</taxon>
        <taxon>Sordariomycetes</taxon>
        <taxon>Sordariomycetidae</taxon>
        <taxon>Sordariales</taxon>
        <taxon>Naviculisporaceae</taxon>
        <taxon>Rhypophila</taxon>
    </lineage>
</organism>
<keyword evidence="2" id="KW-0539">Nucleus</keyword>
<comment type="caution">
    <text evidence="5">The sequence shown here is derived from an EMBL/GenBank/DDBJ whole genome shotgun (WGS) entry which is preliminary data.</text>
</comment>